<comment type="caution">
    <text evidence="1">The sequence shown here is derived from an EMBL/GenBank/DDBJ whole genome shotgun (WGS) entry which is preliminary data.</text>
</comment>
<reference evidence="1" key="1">
    <citation type="submission" date="2019-04" db="EMBL/GenBank/DDBJ databases">
        <title>Microbes associate with the intestines of laboratory mice.</title>
        <authorList>
            <person name="Navarre W."/>
            <person name="Wong E."/>
            <person name="Huang K."/>
            <person name="Tropini C."/>
            <person name="Ng K."/>
            <person name="Yu B."/>
        </authorList>
    </citation>
    <scope>NUCLEOTIDE SEQUENCE</scope>
    <source>
        <strain evidence="1">NM73_A23</strain>
    </source>
</reference>
<name>A0AC61QP69_9BACT</name>
<protein>
    <submittedName>
        <fullName evidence="1">Uncharacterized protein</fullName>
    </submittedName>
</protein>
<gene>
    <name evidence="1" type="ORF">E5358_09820</name>
</gene>
<dbReference type="EMBL" id="SRZC01000015">
    <property type="protein sequence ID" value="TGX81582.1"/>
    <property type="molecule type" value="Genomic_DNA"/>
</dbReference>
<evidence type="ECO:0000313" key="2">
    <source>
        <dbReference type="Proteomes" id="UP000308886"/>
    </source>
</evidence>
<accession>A0AC61QP69</accession>
<dbReference type="Proteomes" id="UP000308886">
    <property type="component" value="Unassembled WGS sequence"/>
</dbReference>
<evidence type="ECO:0000313" key="1">
    <source>
        <dbReference type="EMBL" id="TGX81582.1"/>
    </source>
</evidence>
<organism evidence="1 2">
    <name type="scientific">Palleniella muris</name>
    <dbReference type="NCBI Taxonomy" id="3038145"/>
    <lineage>
        <taxon>Bacteria</taxon>
        <taxon>Pseudomonadati</taxon>
        <taxon>Bacteroidota</taxon>
        <taxon>Bacteroidia</taxon>
        <taxon>Bacteroidales</taxon>
        <taxon>Prevotellaceae</taxon>
        <taxon>Palleniella</taxon>
    </lineage>
</organism>
<keyword evidence="2" id="KW-1185">Reference proteome</keyword>
<proteinExistence type="predicted"/>
<sequence length="189" mass="21227">MGALFDIMYYAIGSFFLGVILTLCGMVLMFYLVKSWRNNAEYTPASYIVGGVLFFFLAFQTVLLCGAVTIKSYVGDVEIYVNHLVSGISQSSVLSSQDSQEILDSISNEFPLVGYYVDIADFSGHTPLTIAASMAEELGSYMNWYILRRLLWMLLFIAIGAFAVIKTMDKSMKYTQKRGSTTNRYVYDD</sequence>